<gene>
    <name evidence="2" type="ORF">E3N88_30557</name>
</gene>
<dbReference type="EMBL" id="SZYD01000015">
    <property type="protein sequence ID" value="KAD3641333.1"/>
    <property type="molecule type" value="Genomic_DNA"/>
</dbReference>
<proteinExistence type="predicted"/>
<feature type="region of interest" description="Disordered" evidence="1">
    <location>
        <begin position="1"/>
        <end position="32"/>
    </location>
</feature>
<evidence type="ECO:0000313" key="2">
    <source>
        <dbReference type="EMBL" id="KAD3641333.1"/>
    </source>
</evidence>
<keyword evidence="3" id="KW-1185">Reference proteome</keyword>
<organism evidence="2 3">
    <name type="scientific">Mikania micrantha</name>
    <name type="common">bitter vine</name>
    <dbReference type="NCBI Taxonomy" id="192012"/>
    <lineage>
        <taxon>Eukaryota</taxon>
        <taxon>Viridiplantae</taxon>
        <taxon>Streptophyta</taxon>
        <taxon>Embryophyta</taxon>
        <taxon>Tracheophyta</taxon>
        <taxon>Spermatophyta</taxon>
        <taxon>Magnoliopsida</taxon>
        <taxon>eudicotyledons</taxon>
        <taxon>Gunneridae</taxon>
        <taxon>Pentapetalae</taxon>
        <taxon>asterids</taxon>
        <taxon>campanulids</taxon>
        <taxon>Asterales</taxon>
        <taxon>Asteraceae</taxon>
        <taxon>Asteroideae</taxon>
        <taxon>Heliantheae alliance</taxon>
        <taxon>Eupatorieae</taxon>
        <taxon>Mikania</taxon>
    </lineage>
</organism>
<dbReference type="AlphaFoldDB" id="A0A5N6MME9"/>
<reference evidence="2 3" key="1">
    <citation type="submission" date="2019-05" db="EMBL/GenBank/DDBJ databases">
        <title>Mikania micrantha, genome provides insights into the molecular mechanism of rapid growth.</title>
        <authorList>
            <person name="Liu B."/>
        </authorList>
    </citation>
    <scope>NUCLEOTIDE SEQUENCE [LARGE SCALE GENOMIC DNA]</scope>
    <source>
        <strain evidence="2">NLD-2019</strain>
        <tissue evidence="2">Leaf</tissue>
    </source>
</reference>
<evidence type="ECO:0000256" key="1">
    <source>
        <dbReference type="SAM" id="MobiDB-lite"/>
    </source>
</evidence>
<sequence>MKPPTTANIKPIPESESRRWSGKEEDAEAEWEGANGKETLRFVVVEHMDGYKGCGITYANVEIFHLRMDLPPKFTPKLDDHLESRKGQLSRASRLRLSHDSLALNDENSPPPVLPDKSSECCAFEEPAMSHVLVMSGYDRLDQFELVRQLERTPPKTTNKRKQTNANALFAPKSEDINCSR</sequence>
<protein>
    <submittedName>
        <fullName evidence="2">Uncharacterized protein</fullName>
    </submittedName>
</protein>
<comment type="caution">
    <text evidence="2">The sequence shown here is derived from an EMBL/GenBank/DDBJ whole genome shotgun (WGS) entry which is preliminary data.</text>
</comment>
<feature type="compositionally biased region" description="Basic and acidic residues" evidence="1">
    <location>
        <begin position="13"/>
        <end position="24"/>
    </location>
</feature>
<accession>A0A5N6MME9</accession>
<name>A0A5N6MME9_9ASTR</name>
<evidence type="ECO:0000313" key="3">
    <source>
        <dbReference type="Proteomes" id="UP000326396"/>
    </source>
</evidence>
<dbReference type="Proteomes" id="UP000326396">
    <property type="component" value="Linkage Group LG5"/>
</dbReference>